<dbReference type="EMBL" id="AP018227">
    <property type="protein sequence ID" value="BAY83002.1"/>
    <property type="molecule type" value="Genomic_DNA"/>
</dbReference>
<name>A0A1Z4LP19_9CYAN</name>
<evidence type="ECO:0000256" key="7">
    <source>
        <dbReference type="SAM" id="MobiDB-lite"/>
    </source>
</evidence>
<keyword evidence="4" id="KW-1133">Transmembrane helix</keyword>
<dbReference type="PANTHER" id="PTHR30386">
    <property type="entry name" value="MEMBRANE FUSION SUBUNIT OF EMRAB-TOLC MULTIDRUG EFFLUX PUMP"/>
    <property type="match status" value="1"/>
</dbReference>
<evidence type="ECO:0000313" key="11">
    <source>
        <dbReference type="Proteomes" id="UP000218418"/>
    </source>
</evidence>
<protein>
    <submittedName>
        <fullName evidence="10">HlyD family secretion protein</fullName>
    </submittedName>
</protein>
<dbReference type="OrthoDB" id="9775513at2"/>
<dbReference type="Gene3D" id="2.40.30.170">
    <property type="match status" value="1"/>
</dbReference>
<feature type="coiled-coil region" evidence="6">
    <location>
        <begin position="287"/>
        <end position="346"/>
    </location>
</feature>
<accession>A0A1Z4LP19</accession>
<keyword evidence="3" id="KW-0812">Transmembrane</keyword>
<dbReference type="InterPro" id="IPR058982">
    <property type="entry name" value="Beta-barrel_AprE"/>
</dbReference>
<dbReference type="PRINTS" id="PR01490">
    <property type="entry name" value="RTXTOXIND"/>
</dbReference>
<dbReference type="Pfam" id="PF26002">
    <property type="entry name" value="Beta-barrel_AprE"/>
    <property type="match status" value="1"/>
</dbReference>
<feature type="compositionally biased region" description="Basic and acidic residues" evidence="7">
    <location>
        <begin position="24"/>
        <end position="33"/>
    </location>
</feature>
<evidence type="ECO:0000259" key="9">
    <source>
        <dbReference type="Pfam" id="PF26002"/>
    </source>
</evidence>
<reference evidence="10 11" key="1">
    <citation type="submission" date="2017-06" db="EMBL/GenBank/DDBJ databases">
        <title>Genome sequencing of cyanobaciteial culture collection at National Institute for Environmental Studies (NIES).</title>
        <authorList>
            <person name="Hirose Y."/>
            <person name="Shimura Y."/>
            <person name="Fujisawa T."/>
            <person name="Nakamura Y."/>
            <person name="Kawachi M."/>
        </authorList>
    </citation>
    <scope>NUCLEOTIDE SEQUENCE [LARGE SCALE GENOMIC DNA]</scope>
    <source>
        <strain evidence="10 11">NIES-267</strain>
    </source>
</reference>
<keyword evidence="5" id="KW-0472">Membrane</keyword>
<dbReference type="Pfam" id="PF25973">
    <property type="entry name" value="BSH_CzcB"/>
    <property type="match status" value="1"/>
</dbReference>
<feature type="domain" description="AprE-like beta-barrel" evidence="9">
    <location>
        <begin position="402"/>
        <end position="490"/>
    </location>
</feature>
<comment type="subcellular location">
    <subcellularLocation>
        <location evidence="1">Membrane</location>
        <topology evidence="1">Single-pass membrane protein</topology>
    </subcellularLocation>
</comment>
<organism evidence="10 11">
    <name type="scientific">Calothrix parasitica NIES-267</name>
    <dbReference type="NCBI Taxonomy" id="1973488"/>
    <lineage>
        <taxon>Bacteria</taxon>
        <taxon>Bacillati</taxon>
        <taxon>Cyanobacteriota</taxon>
        <taxon>Cyanophyceae</taxon>
        <taxon>Nostocales</taxon>
        <taxon>Calotrichaceae</taxon>
        <taxon>Calothrix</taxon>
    </lineage>
</organism>
<proteinExistence type="inferred from homology"/>
<dbReference type="AlphaFoldDB" id="A0A1Z4LP19"/>
<sequence>MTHTPLANSEPDEYQSVISSSVDTSDKYIDSEKQEEITEDNSEIFYGTEELLDALPRVWTRSLLYVLVSFAVVGLPISMVSKVDETGTAKGRVEPLGTTRKLDSIAGGKVKAVRVKEGDKVKKGQILLKLDSKVLESEIDEAKEKLSGLKKQQSQLELLKNQLELTINTQKQQNESQALEKQAQVNQAQTDLYAKQSNYNLQKLEKKAQVERAKQQIEIFENEQQSAQNRLFIDSKQVERFSKLLDDGAVSAAQIDGLRKEQQESKRIYKKAASDIKQSKLSLDEEFNNYLATMNQLESDIEQAKLRVEEKKRSYQSLINAGKLTLLRTQEQFKDLQGQLDLLTSQIAQTTTQLKSLDIQLQQRTVRSPIDGVIFELPVTKPGQVLQSGQRIARIAPKGKEMVIKAQMPSSETGFLKVGMPVKVKFDAYPFQEYGIAKGEVKWISPDSKQAETGGVEIYELEISLDKPYIESGDKRIQLTPGQSATAEVIVRQRQVIDLLLDPFKKLQKGGLEL</sequence>
<dbReference type="Proteomes" id="UP000218418">
    <property type="component" value="Chromosome"/>
</dbReference>
<dbReference type="GO" id="GO:0016020">
    <property type="term" value="C:membrane"/>
    <property type="evidence" value="ECO:0007669"/>
    <property type="project" value="UniProtKB-SubCell"/>
</dbReference>
<dbReference type="SUPFAM" id="SSF111369">
    <property type="entry name" value="HlyD-like secretion proteins"/>
    <property type="match status" value="1"/>
</dbReference>
<keyword evidence="11" id="KW-1185">Reference proteome</keyword>
<evidence type="ECO:0000313" key="10">
    <source>
        <dbReference type="EMBL" id="BAY83002.1"/>
    </source>
</evidence>
<evidence type="ECO:0000259" key="8">
    <source>
        <dbReference type="Pfam" id="PF25973"/>
    </source>
</evidence>
<dbReference type="InterPro" id="IPR050739">
    <property type="entry name" value="MFP"/>
</dbReference>
<feature type="coiled-coil region" evidence="6">
    <location>
        <begin position="132"/>
        <end position="230"/>
    </location>
</feature>
<keyword evidence="6" id="KW-0175">Coiled coil</keyword>
<evidence type="ECO:0000256" key="3">
    <source>
        <dbReference type="ARBA" id="ARBA00022692"/>
    </source>
</evidence>
<feature type="domain" description="CzcB-like barrel-sandwich hybrid" evidence="8">
    <location>
        <begin position="106"/>
        <end position="396"/>
    </location>
</feature>
<feature type="region of interest" description="Disordered" evidence="7">
    <location>
        <begin position="1"/>
        <end position="33"/>
    </location>
</feature>
<evidence type="ECO:0000256" key="4">
    <source>
        <dbReference type="ARBA" id="ARBA00022989"/>
    </source>
</evidence>
<dbReference type="PANTHER" id="PTHR30386:SF26">
    <property type="entry name" value="TRANSPORT PROTEIN COMB"/>
    <property type="match status" value="1"/>
</dbReference>
<evidence type="ECO:0000256" key="5">
    <source>
        <dbReference type="ARBA" id="ARBA00023136"/>
    </source>
</evidence>
<evidence type="ECO:0000256" key="6">
    <source>
        <dbReference type="SAM" id="Coils"/>
    </source>
</evidence>
<dbReference type="Gene3D" id="2.40.50.100">
    <property type="match status" value="1"/>
</dbReference>
<evidence type="ECO:0000256" key="2">
    <source>
        <dbReference type="ARBA" id="ARBA00009477"/>
    </source>
</evidence>
<evidence type="ECO:0000256" key="1">
    <source>
        <dbReference type="ARBA" id="ARBA00004167"/>
    </source>
</evidence>
<dbReference type="InterPro" id="IPR058647">
    <property type="entry name" value="BSH_CzcB-like"/>
</dbReference>
<gene>
    <name evidence="10" type="ORF">NIES267_24880</name>
</gene>
<comment type="similarity">
    <text evidence="2">Belongs to the membrane fusion protein (MFP) (TC 8.A.1) family.</text>
</comment>